<dbReference type="KEGG" id="vra:106762037"/>
<evidence type="ECO:0000313" key="6">
    <source>
        <dbReference type="RefSeq" id="XP_022637304.1"/>
    </source>
</evidence>
<accession>A0A3Q0F4G7</accession>
<dbReference type="EC" id="2.4.1.21" evidence="2"/>
<dbReference type="GO" id="GO:0009011">
    <property type="term" value="F:alpha-1,4-glucan glucosyltransferase (ADP-glucose donor) activity"/>
    <property type="evidence" value="ECO:0007669"/>
    <property type="project" value="UniProtKB-EC"/>
</dbReference>
<evidence type="ECO:0000313" key="7">
    <source>
        <dbReference type="RefSeq" id="XP_022637305.1"/>
    </source>
</evidence>
<dbReference type="Gene3D" id="3.40.50.2000">
    <property type="entry name" value="Glycogen Phosphorylase B"/>
    <property type="match status" value="1"/>
</dbReference>
<dbReference type="PANTHER" id="PTHR46083">
    <property type="match status" value="1"/>
</dbReference>
<organism evidence="3 4">
    <name type="scientific">Vigna radiata var. radiata</name>
    <name type="common">Mung bean</name>
    <name type="synonym">Phaseolus aureus</name>
    <dbReference type="NCBI Taxonomy" id="3916"/>
    <lineage>
        <taxon>Eukaryota</taxon>
        <taxon>Viridiplantae</taxon>
        <taxon>Streptophyta</taxon>
        <taxon>Embryophyta</taxon>
        <taxon>Tracheophyta</taxon>
        <taxon>Spermatophyta</taxon>
        <taxon>Magnoliopsida</taxon>
        <taxon>eudicotyledons</taxon>
        <taxon>Gunneridae</taxon>
        <taxon>Pentapetalae</taxon>
        <taxon>rosids</taxon>
        <taxon>fabids</taxon>
        <taxon>Fabales</taxon>
        <taxon>Fabaceae</taxon>
        <taxon>Papilionoideae</taxon>
        <taxon>50 kb inversion clade</taxon>
        <taxon>NPAAA clade</taxon>
        <taxon>indigoferoid/millettioid clade</taxon>
        <taxon>Phaseoleae</taxon>
        <taxon>Vigna</taxon>
    </lineage>
</organism>
<dbReference type="GeneID" id="106762037"/>
<dbReference type="Proteomes" id="UP000087766">
    <property type="component" value="Chromosome 5"/>
</dbReference>
<evidence type="ECO:0000313" key="5">
    <source>
        <dbReference type="RefSeq" id="XP_022637303.1"/>
    </source>
</evidence>
<name>A0A3Q0F4G7_VIGRR</name>
<dbReference type="STRING" id="3916.A0A3Q0F4G7"/>
<evidence type="ECO:0000313" key="4">
    <source>
        <dbReference type="RefSeq" id="XP_022637302.1"/>
    </source>
</evidence>
<dbReference type="AlphaFoldDB" id="A0A3Q0F4G7"/>
<dbReference type="RefSeq" id="XP_022637303.1">
    <property type="nucleotide sequence ID" value="XM_022781582.1"/>
</dbReference>
<dbReference type="PANTHER" id="PTHR46083:SF2">
    <property type="entry name" value="STARCH SYNTHASE 4, CHLOROPLASTIC_AMYLOPLASTIC-RELATED"/>
    <property type="match status" value="1"/>
</dbReference>
<keyword evidence="3" id="KW-1185">Reference proteome</keyword>
<dbReference type="OrthoDB" id="1924258at2759"/>
<proteinExistence type="predicted"/>
<evidence type="ECO:0000256" key="2">
    <source>
        <dbReference type="ARBA" id="ARBA00012588"/>
    </source>
</evidence>
<reference evidence="3" key="1">
    <citation type="journal article" date="2014" name="Nat. Commun.">
        <title>Genome sequence of mungbean and insights into evolution within Vigna species.</title>
        <authorList>
            <person name="Kang Y.J."/>
            <person name="Kim S.K."/>
            <person name="Kim M.Y."/>
            <person name="Lestari P."/>
            <person name="Kim K.H."/>
            <person name="Ha B.K."/>
            <person name="Jun T.H."/>
            <person name="Hwang W.J."/>
            <person name="Lee T."/>
            <person name="Lee J."/>
            <person name="Shim S."/>
            <person name="Yoon M.Y."/>
            <person name="Jang Y.E."/>
            <person name="Han K.S."/>
            <person name="Taeprayoon P."/>
            <person name="Yoon N."/>
            <person name="Somta P."/>
            <person name="Tanya P."/>
            <person name="Kim K.S."/>
            <person name="Gwag J.G."/>
            <person name="Moon J.K."/>
            <person name="Lee Y.H."/>
            <person name="Park B.S."/>
            <person name="Bombarely A."/>
            <person name="Doyle J.J."/>
            <person name="Jackson S.A."/>
            <person name="Schafleitner R."/>
            <person name="Srinives P."/>
            <person name="Varshney R.K."/>
            <person name="Lee S.H."/>
        </authorList>
    </citation>
    <scope>NUCLEOTIDE SEQUENCE [LARGE SCALE GENOMIC DNA]</scope>
    <source>
        <strain evidence="3">cv. VC1973A</strain>
    </source>
</reference>
<evidence type="ECO:0000256" key="1">
    <source>
        <dbReference type="ARBA" id="ARBA00001478"/>
    </source>
</evidence>
<dbReference type="RefSeq" id="XP_022637302.1">
    <property type="nucleotide sequence ID" value="XM_022781581.1"/>
</dbReference>
<comment type="catalytic activity">
    <reaction evidence="1">
        <text>[(1-&gt;4)-alpha-D-glucosyl](n) + ADP-alpha-D-glucose = [(1-&gt;4)-alpha-D-glucosyl](n+1) + ADP + H(+)</text>
        <dbReference type="Rhea" id="RHEA:18189"/>
        <dbReference type="Rhea" id="RHEA-COMP:9584"/>
        <dbReference type="Rhea" id="RHEA-COMP:9587"/>
        <dbReference type="ChEBI" id="CHEBI:15378"/>
        <dbReference type="ChEBI" id="CHEBI:15444"/>
        <dbReference type="ChEBI" id="CHEBI:57498"/>
        <dbReference type="ChEBI" id="CHEBI:456216"/>
        <dbReference type="EC" id="2.4.1.21"/>
    </reaction>
</comment>
<dbReference type="RefSeq" id="XP_022637305.1">
    <property type="nucleotide sequence ID" value="XM_022781584.1"/>
</dbReference>
<gene>
    <name evidence="4 5 6 7" type="primary">LOC106762037</name>
</gene>
<dbReference type="RefSeq" id="XP_022637304.1">
    <property type="nucleotide sequence ID" value="XM_022781583.1"/>
</dbReference>
<evidence type="ECO:0000313" key="3">
    <source>
        <dbReference type="Proteomes" id="UP000087766"/>
    </source>
</evidence>
<reference evidence="4 5" key="2">
    <citation type="submission" date="2025-04" db="UniProtKB">
        <authorList>
            <consortium name="RefSeq"/>
        </authorList>
    </citation>
    <scope>IDENTIFICATION</scope>
    <source>
        <tissue evidence="4 5">Leaf</tissue>
    </source>
</reference>
<protein>
    <recommendedName>
        <fullName evidence="2">starch synthase</fullName>
        <ecNumber evidence="2">2.4.1.21</ecNumber>
    </recommendedName>
</protein>
<sequence length="120" mass="13960">MAYKEQSEHESRLHVIHIVAEMAPVPKVHSCTLIPVFYSCWWDVVSGLGKALQKKGHLVEIVLLKYDCMQYDHVCNLRALTVPIESYFDHQLYKNKIWVGSISSIHSIRYFRLNSLSFSH</sequence>